<keyword evidence="2" id="KW-0677">Repeat</keyword>
<organism evidence="4 5">
    <name type="scientific">Funneliformis caledonium</name>
    <dbReference type="NCBI Taxonomy" id="1117310"/>
    <lineage>
        <taxon>Eukaryota</taxon>
        <taxon>Fungi</taxon>
        <taxon>Fungi incertae sedis</taxon>
        <taxon>Mucoromycota</taxon>
        <taxon>Glomeromycotina</taxon>
        <taxon>Glomeromycetes</taxon>
        <taxon>Glomerales</taxon>
        <taxon>Glomeraceae</taxon>
        <taxon>Funneliformis</taxon>
    </lineage>
</organism>
<proteinExistence type="predicted"/>
<feature type="transmembrane region" description="Helical" evidence="3">
    <location>
        <begin position="373"/>
        <end position="397"/>
    </location>
</feature>
<dbReference type="Proteomes" id="UP000789570">
    <property type="component" value="Unassembled WGS sequence"/>
</dbReference>
<dbReference type="InterPro" id="IPR015915">
    <property type="entry name" value="Kelch-typ_b-propeller"/>
</dbReference>
<keyword evidence="3" id="KW-0472">Membrane</keyword>
<keyword evidence="5" id="KW-1185">Reference proteome</keyword>
<dbReference type="PANTHER" id="PTHR46093:SF18">
    <property type="entry name" value="FIBRONECTIN TYPE-III DOMAIN-CONTAINING PROTEIN"/>
    <property type="match status" value="1"/>
</dbReference>
<evidence type="ECO:0000256" key="3">
    <source>
        <dbReference type="SAM" id="Phobius"/>
    </source>
</evidence>
<comment type="caution">
    <text evidence="4">The sequence shown here is derived from an EMBL/GenBank/DDBJ whole genome shotgun (WGS) entry which is preliminary data.</text>
</comment>
<gene>
    <name evidence="4" type="ORF">FCALED_LOCUS11003</name>
</gene>
<dbReference type="OrthoDB" id="432528at2759"/>
<evidence type="ECO:0000256" key="1">
    <source>
        <dbReference type="ARBA" id="ARBA00022441"/>
    </source>
</evidence>
<dbReference type="AlphaFoldDB" id="A0A9N9DR02"/>
<dbReference type="Gene3D" id="2.120.10.80">
    <property type="entry name" value="Kelch-type beta propeller"/>
    <property type="match status" value="3"/>
</dbReference>
<dbReference type="EMBL" id="CAJVPQ010004359">
    <property type="protein sequence ID" value="CAG8649755.1"/>
    <property type="molecule type" value="Genomic_DNA"/>
</dbReference>
<keyword evidence="3" id="KW-0812">Transmembrane</keyword>
<keyword evidence="3" id="KW-1133">Transmembrane helix</keyword>
<protein>
    <submittedName>
        <fullName evidence="4">14089_t:CDS:1</fullName>
    </submittedName>
</protein>
<dbReference type="PANTHER" id="PTHR46093">
    <property type="entry name" value="ACYL-COA-BINDING DOMAIN-CONTAINING PROTEIN 5"/>
    <property type="match status" value="1"/>
</dbReference>
<reference evidence="4" key="1">
    <citation type="submission" date="2021-06" db="EMBL/GenBank/DDBJ databases">
        <authorList>
            <person name="Kallberg Y."/>
            <person name="Tangrot J."/>
            <person name="Rosling A."/>
        </authorList>
    </citation>
    <scope>NUCLEOTIDE SEQUENCE</scope>
    <source>
        <strain evidence="4">UK204</strain>
    </source>
</reference>
<dbReference type="Pfam" id="PF24681">
    <property type="entry name" value="Kelch_KLHDC2_KLHL20_DRC7"/>
    <property type="match status" value="2"/>
</dbReference>
<dbReference type="SUPFAM" id="SSF117281">
    <property type="entry name" value="Kelch motif"/>
    <property type="match status" value="1"/>
</dbReference>
<evidence type="ECO:0000313" key="5">
    <source>
        <dbReference type="Proteomes" id="UP000789570"/>
    </source>
</evidence>
<evidence type="ECO:0000256" key="2">
    <source>
        <dbReference type="ARBA" id="ARBA00022737"/>
    </source>
</evidence>
<evidence type="ECO:0000313" key="4">
    <source>
        <dbReference type="EMBL" id="CAG8649755.1"/>
    </source>
</evidence>
<keyword evidence="1" id="KW-0880">Kelch repeat</keyword>
<sequence>MFRNYLENAIMPNNSSIYIIIWLFIQLLIEVNCQTTLFNPLQRYVHTATLIDDKIYFLGGRDDMNTVKIGREFFYLDVSVPFDTQTILWHDLTSFNTVPAHISAASVNGGANNKTLFLYGGVTHYNATMALVYSFDTQYNSWSIPNLSSDNVIRKDNLKGIVDDNGKMYLFGGHSNGTRYNDMLILNTITLKWEIGTTNNAPSPRSLYGTTYVSQMYIVYLGGYYATSDNDGVSLSLKEVYYYNMADNYWLTRVTSGLDEQRIIIFGGTNNLNNLTPREALYVLNLVNFEWSIPKVSGKIPGSRYWHQANVVEKYMVISFGYGYNRKVDNDILLLDISNDEEYMWTNIFDPNELKSPPPTESPKVSPNTPATLVMFGVSIGTCAVIISLLIGGFYLYKWRKNKMENIRALPTPGSADNNNYVHEALAVSTRSNVYNHGQETIPTHENTHFIDNNRHRY</sequence>
<name>A0A9N9DR02_9GLOM</name>
<accession>A0A9N9DR02</accession>